<feature type="compositionally biased region" description="Polar residues" evidence="4">
    <location>
        <begin position="415"/>
        <end position="453"/>
    </location>
</feature>
<dbReference type="PANTHER" id="PTHR19232">
    <property type="entry name" value="CENTROCORTIN FAMILY MEMBER"/>
    <property type="match status" value="1"/>
</dbReference>
<keyword evidence="5" id="KW-1185">Reference proteome</keyword>
<evidence type="ECO:0000256" key="1">
    <source>
        <dbReference type="ARBA" id="ARBA00009019"/>
    </source>
</evidence>
<gene>
    <name evidence="6" type="primary">LOC108561450</name>
</gene>
<dbReference type="GeneID" id="108561450"/>
<evidence type="ECO:0000256" key="3">
    <source>
        <dbReference type="SAM" id="Coils"/>
    </source>
</evidence>
<dbReference type="RefSeq" id="XP_017774882.1">
    <property type="nucleotide sequence ID" value="XM_017919393.1"/>
</dbReference>
<feature type="coiled-coil region" evidence="3">
    <location>
        <begin position="232"/>
        <end position="273"/>
    </location>
</feature>
<evidence type="ECO:0000256" key="2">
    <source>
        <dbReference type="ARBA" id="ARBA00023054"/>
    </source>
</evidence>
<name>A0ABM1MJY2_NICVS</name>
<accession>A0ABM1MJY2</accession>
<comment type="similarity">
    <text evidence="1">Belongs to the CDR2 family.</text>
</comment>
<dbReference type="InterPro" id="IPR026079">
    <property type="entry name" value="CDR2"/>
</dbReference>
<feature type="compositionally biased region" description="Acidic residues" evidence="4">
    <location>
        <begin position="514"/>
        <end position="523"/>
    </location>
</feature>
<reference evidence="6" key="1">
    <citation type="submission" date="2025-08" db="UniProtKB">
        <authorList>
            <consortium name="RefSeq"/>
        </authorList>
    </citation>
    <scope>IDENTIFICATION</scope>
    <source>
        <tissue evidence="6">Whole Larva</tissue>
    </source>
</reference>
<feature type="compositionally biased region" description="Basic residues" evidence="4">
    <location>
        <begin position="612"/>
        <end position="625"/>
    </location>
</feature>
<dbReference type="PANTHER" id="PTHR19232:SF7">
    <property type="entry name" value="CENTROCORTIN, ISOFORM A"/>
    <property type="match status" value="1"/>
</dbReference>
<evidence type="ECO:0000313" key="5">
    <source>
        <dbReference type="Proteomes" id="UP000695000"/>
    </source>
</evidence>
<organism evidence="5 6">
    <name type="scientific">Nicrophorus vespilloides</name>
    <name type="common">Boreal carrion beetle</name>
    <dbReference type="NCBI Taxonomy" id="110193"/>
    <lineage>
        <taxon>Eukaryota</taxon>
        <taxon>Metazoa</taxon>
        <taxon>Ecdysozoa</taxon>
        <taxon>Arthropoda</taxon>
        <taxon>Hexapoda</taxon>
        <taxon>Insecta</taxon>
        <taxon>Pterygota</taxon>
        <taxon>Neoptera</taxon>
        <taxon>Endopterygota</taxon>
        <taxon>Coleoptera</taxon>
        <taxon>Polyphaga</taxon>
        <taxon>Staphyliniformia</taxon>
        <taxon>Silphidae</taxon>
        <taxon>Nicrophorinae</taxon>
        <taxon>Nicrophorus</taxon>
    </lineage>
</organism>
<feature type="region of interest" description="Disordered" evidence="4">
    <location>
        <begin position="612"/>
        <end position="665"/>
    </location>
</feature>
<dbReference type="Proteomes" id="UP000695000">
    <property type="component" value="Unplaced"/>
</dbReference>
<protein>
    <submittedName>
        <fullName evidence="6">Cerebellar degeneration-related protein 2-like</fullName>
    </submittedName>
</protein>
<proteinExistence type="inferred from homology"/>
<keyword evidence="2 3" id="KW-0175">Coiled coil</keyword>
<evidence type="ECO:0000256" key="4">
    <source>
        <dbReference type="SAM" id="MobiDB-lite"/>
    </source>
</evidence>
<evidence type="ECO:0000313" key="6">
    <source>
        <dbReference type="RefSeq" id="XP_017774882.1"/>
    </source>
</evidence>
<feature type="region of interest" description="Disordered" evidence="4">
    <location>
        <begin position="375"/>
        <end position="456"/>
    </location>
</feature>
<feature type="region of interest" description="Disordered" evidence="4">
    <location>
        <begin position="514"/>
        <end position="541"/>
    </location>
</feature>
<feature type="coiled-coil region" evidence="3">
    <location>
        <begin position="43"/>
        <end position="147"/>
    </location>
</feature>
<sequence length="743" mass="84862">MSDSPQQMNSLDCWDYTIELECLQGTQDLQLAAELGKTLLERNKELESSLKQHQNVIEDQTQEIEYLTKQTVALREVNDSRLRIYEQLEVSIQDLERANHRLAVENSNDKKHIKSLTATIESLEAKCEELSTNLDELKVELEVYKKKALRPVETIQQVAKKYVAKPQRLDYDEVDYQTPISPDSSAQHIEQDECISTTKTTDRCQETQTTPSKDEKIFESGAEQLSQMAAQLKERESMFAEDQRKIAELEEQLSTMVQRNHELENQMINMQNKDAEDMKSMQDELSTLEEVRQGQLCSKCLRNVDPRDDMSLSLCDDREDDDSSMLDALADVSQHRSSFTMDVQEYAKTSTPPRQENNLYRDLVEKYEALVKVQKHTNHRHQKSLHEEGVLSGDFNNMSTKDTDEESGHGDSLRTEQQQQKKNRKNFSQTPTDFSEAETSSSGFSDETSNKATQTDRRTGSFLCTIGDGEDCFSIYDDASNFEERFRNRPQYRDLFSEIFGVLKKAAKNKDDNEELPLLDDCDPNNRHPPKVPPVTPCTENLPDFPDNCTDDTQSVMSSTMSEVSTSQAEPTTVIENIKLTEPKDANAKSEERTLTPLVRQPLEYLSVGVNVRKRSSSRRKKHQHQVADRSDSPMTHIVGSPTVTYGSRPGSGRRRPKNLDNENWNGNTIQFWSNNRNVASPTPSQGSAKGATVLRYDQAGFEFKPSTASQDLHKLKKLDLSYAEVLRKGNEKKRELSRYKKK</sequence>